<dbReference type="Gene3D" id="2.60.120.860">
    <property type="match status" value="1"/>
</dbReference>
<dbReference type="KEGG" id="sman:C12CBH8_05330"/>
<dbReference type="Pfam" id="PF22768">
    <property type="entry name" value="SPP1_Dit"/>
    <property type="match status" value="1"/>
</dbReference>
<organism evidence="2 3">
    <name type="scientific">Solibaculum mannosilyticum</name>
    <dbReference type="NCBI Taxonomy" id="2780922"/>
    <lineage>
        <taxon>Bacteria</taxon>
        <taxon>Bacillati</taxon>
        <taxon>Bacillota</taxon>
        <taxon>Clostridia</taxon>
        <taxon>Eubacteriales</taxon>
        <taxon>Oscillospiraceae</taxon>
        <taxon>Solibaculum</taxon>
    </lineage>
</organism>
<dbReference type="Proteomes" id="UP000593890">
    <property type="component" value="Chromosome"/>
</dbReference>
<dbReference type="Gene3D" id="2.40.30.200">
    <property type="match status" value="1"/>
</dbReference>
<dbReference type="EMBL" id="AP023321">
    <property type="protein sequence ID" value="BCI59894.1"/>
    <property type="molecule type" value="Genomic_DNA"/>
</dbReference>
<accession>A0A7I8D5G5</accession>
<dbReference type="AlphaFoldDB" id="A0A7I8D5G5"/>
<evidence type="ECO:0000313" key="2">
    <source>
        <dbReference type="EMBL" id="BCI59894.1"/>
    </source>
</evidence>
<dbReference type="RefSeq" id="WP_215533485.1">
    <property type="nucleotide sequence ID" value="NZ_AP023321.1"/>
</dbReference>
<reference evidence="3" key="1">
    <citation type="submission" date="2020-07" db="EMBL/GenBank/DDBJ databases">
        <title>Complete genome sequencing of Clostridia bacterium strain 12CBH8.</title>
        <authorList>
            <person name="Sakamoto M."/>
            <person name="Murakami T."/>
            <person name="Mori H."/>
        </authorList>
    </citation>
    <scope>NUCLEOTIDE SEQUENCE [LARGE SCALE GENOMIC DNA]</scope>
    <source>
        <strain evidence="3">12CBH8</strain>
    </source>
</reference>
<keyword evidence="3" id="KW-1185">Reference proteome</keyword>
<protein>
    <recommendedName>
        <fullName evidence="1">Siphovirus-type tail component C-terminal domain-containing protein</fullName>
    </recommendedName>
</protein>
<name>A0A7I8D5G5_9FIRM</name>
<sequence>MSEFTFNGVSCQEKGITLLDYKQPASSSVRVTYVDIPGRDGSLAVSQPVYQDVTVSLHCAILGDDRQEIQEALRQAAGWMRGQGELSLWDQPGLSRPGTVVEWSEAQVNRQWAEFTVLFQGSPFLLGEEQSLPLGSAVQVKGTVPARGVATVTLPDDTSRIRITSSHGESLALIGSLKAGQVISVDMQTGNIQLDGQPANRLMELGGQTFAMPPGTGTITCEALQDRDQYQAVEGTFRYRPQWR</sequence>
<dbReference type="InterPro" id="IPR054738">
    <property type="entry name" value="Siphovirus-type_tail_C"/>
</dbReference>
<evidence type="ECO:0000259" key="1">
    <source>
        <dbReference type="Pfam" id="PF22768"/>
    </source>
</evidence>
<proteinExistence type="predicted"/>
<evidence type="ECO:0000313" key="3">
    <source>
        <dbReference type="Proteomes" id="UP000593890"/>
    </source>
</evidence>
<feature type="domain" description="Siphovirus-type tail component C-terminal" evidence="1">
    <location>
        <begin position="141"/>
        <end position="243"/>
    </location>
</feature>
<gene>
    <name evidence="2" type="ORF">C12CBH8_05330</name>
</gene>